<keyword evidence="5" id="KW-1185">Reference proteome</keyword>
<dbReference type="GO" id="GO:0016783">
    <property type="term" value="F:sulfurtransferase activity"/>
    <property type="evidence" value="ECO:0007669"/>
    <property type="project" value="InterPro"/>
</dbReference>
<dbReference type="InterPro" id="IPR027417">
    <property type="entry name" value="P-loop_NTPase"/>
</dbReference>
<keyword evidence="1" id="KW-0963">Cytoplasm</keyword>
<feature type="non-terminal residue" evidence="4">
    <location>
        <position position="370"/>
    </location>
</feature>
<dbReference type="EMBL" id="RAWB01000932">
    <property type="protein sequence ID" value="RKH37308.1"/>
    <property type="molecule type" value="Genomic_DNA"/>
</dbReference>
<dbReference type="PANTHER" id="PTHR30592">
    <property type="entry name" value="FORMATE DEHYDROGENASE"/>
    <property type="match status" value="1"/>
</dbReference>
<dbReference type="InterPro" id="IPR016193">
    <property type="entry name" value="Cytidine_deaminase-like"/>
</dbReference>
<dbReference type="PANTHER" id="PTHR30592:SF1">
    <property type="entry name" value="SULFUR CARRIER PROTEIN FDHD"/>
    <property type="match status" value="1"/>
</dbReference>
<dbReference type="NCBIfam" id="TIGR00176">
    <property type="entry name" value="mobB"/>
    <property type="match status" value="1"/>
</dbReference>
<evidence type="ECO:0000256" key="1">
    <source>
        <dbReference type="ARBA" id="ARBA00022490"/>
    </source>
</evidence>
<dbReference type="InterPro" id="IPR004435">
    <property type="entry name" value="MobB_dom"/>
</dbReference>
<dbReference type="Pfam" id="PF02634">
    <property type="entry name" value="FdhD-NarQ"/>
    <property type="match status" value="1"/>
</dbReference>
<dbReference type="Gene3D" id="3.10.20.10">
    <property type="match status" value="1"/>
</dbReference>
<dbReference type="InterPro" id="IPR003786">
    <property type="entry name" value="FdhD"/>
</dbReference>
<proteinExistence type="predicted"/>
<dbReference type="Gene3D" id="3.40.140.10">
    <property type="entry name" value="Cytidine Deaminase, domain 2"/>
    <property type="match status" value="1"/>
</dbReference>
<sequence length="370" mass="38838">MKPPPALGIIGWSGAGKTTLLEQLVPELASRALRVACVKHSSEDHPLHRAGSDTARARSAGAVLVGFATPDGTQLTTAEALSPAYLARYADAVDLVLVEGWKDGPLPKLEVWREGLGPPLAASRPNVLAVVTDAPTLPESLASLPRLPSRDARAIADFIVAWIREAAPPPRPSRADPRGLTHRPVRRFDGASLRAAEDDRIAVEEPLEIRVSGDTVATTMRTPGHDRELAVGFLFGEGILIDGDDLGSLFHCGHPGEEGFGNVLEVTPASGAVLDLERVAATRRGTLTTSACGVCGRRTVDDLMATCAPVAPGPVLSAHTVARATERLRAVQHNFEHTGGVHAAAALDANGELLAASEDVGRHNAVDKVV</sequence>
<dbReference type="Gene3D" id="3.40.50.300">
    <property type="entry name" value="P-loop containing nucleotide triphosphate hydrolases"/>
    <property type="match status" value="1"/>
</dbReference>
<evidence type="ECO:0000313" key="4">
    <source>
        <dbReference type="EMBL" id="RKH37308.1"/>
    </source>
</evidence>
<evidence type="ECO:0000256" key="2">
    <source>
        <dbReference type="ARBA" id="ARBA00023150"/>
    </source>
</evidence>
<dbReference type="Pfam" id="PF03205">
    <property type="entry name" value="MobB"/>
    <property type="match status" value="1"/>
</dbReference>
<dbReference type="SUPFAM" id="SSF52540">
    <property type="entry name" value="P-loop containing nucleoside triphosphate hydrolases"/>
    <property type="match status" value="1"/>
</dbReference>
<dbReference type="RefSeq" id="WP_120648585.1">
    <property type="nucleotide sequence ID" value="NZ_RAWB01000932.1"/>
</dbReference>
<comment type="caution">
    <text evidence="4">The sequence shown here is derived from an EMBL/GenBank/DDBJ whole genome shotgun (WGS) entry which is preliminary data.</text>
</comment>
<dbReference type="AlphaFoldDB" id="A0A3A8MYI4"/>
<organism evidence="4 5">
    <name type="scientific">Corallococcus llansteffanensis</name>
    <dbReference type="NCBI Taxonomy" id="2316731"/>
    <lineage>
        <taxon>Bacteria</taxon>
        <taxon>Pseudomonadati</taxon>
        <taxon>Myxococcota</taxon>
        <taxon>Myxococcia</taxon>
        <taxon>Myxococcales</taxon>
        <taxon>Cystobacterineae</taxon>
        <taxon>Myxococcaceae</taxon>
        <taxon>Corallococcus</taxon>
    </lineage>
</organism>
<accession>A0A3A8MYI4</accession>
<dbReference type="GO" id="GO:0005525">
    <property type="term" value="F:GTP binding"/>
    <property type="evidence" value="ECO:0007669"/>
    <property type="project" value="InterPro"/>
</dbReference>
<dbReference type="Proteomes" id="UP000272888">
    <property type="component" value="Unassembled WGS sequence"/>
</dbReference>
<feature type="domain" description="Molybdopterin-guanine dinucleotide biosynthesis protein B (MobB)" evidence="3">
    <location>
        <begin position="7"/>
        <end position="133"/>
    </location>
</feature>
<reference evidence="5" key="1">
    <citation type="submission" date="2018-09" db="EMBL/GenBank/DDBJ databases">
        <authorList>
            <person name="Livingstone P.G."/>
            <person name="Whitworth D.E."/>
        </authorList>
    </citation>
    <scope>NUCLEOTIDE SEQUENCE [LARGE SCALE GENOMIC DNA]</scope>
    <source>
        <strain evidence="5">CA051B</strain>
    </source>
</reference>
<gene>
    <name evidence="4" type="primary">mobB</name>
    <name evidence="4" type="ORF">D7V93_42195</name>
</gene>
<name>A0A3A8MYI4_9BACT</name>
<dbReference type="CDD" id="cd03116">
    <property type="entry name" value="MobB"/>
    <property type="match status" value="1"/>
</dbReference>
<protein>
    <submittedName>
        <fullName evidence="4">Molybdopterin-guanine dinucleotide biosynthesis protein B</fullName>
    </submittedName>
</protein>
<evidence type="ECO:0000259" key="3">
    <source>
        <dbReference type="Pfam" id="PF03205"/>
    </source>
</evidence>
<dbReference type="GO" id="GO:0006777">
    <property type="term" value="P:Mo-molybdopterin cofactor biosynthetic process"/>
    <property type="evidence" value="ECO:0007669"/>
    <property type="project" value="UniProtKB-KW"/>
</dbReference>
<keyword evidence="2" id="KW-0501">Molybdenum cofactor biosynthesis</keyword>
<dbReference type="SUPFAM" id="SSF53927">
    <property type="entry name" value="Cytidine deaminase-like"/>
    <property type="match status" value="1"/>
</dbReference>
<evidence type="ECO:0000313" key="5">
    <source>
        <dbReference type="Proteomes" id="UP000272888"/>
    </source>
</evidence>